<evidence type="ECO:0000313" key="14">
    <source>
        <dbReference type="EMBL" id="CAJ1944354.1"/>
    </source>
</evidence>
<dbReference type="Gramene" id="rna-AYBTSS11_LOCUS11871">
    <property type="protein sequence ID" value="CAJ1944354.1"/>
    <property type="gene ID" value="gene-AYBTSS11_LOCUS11871"/>
</dbReference>
<feature type="transmembrane region" description="Helical" evidence="12">
    <location>
        <begin position="989"/>
        <end position="1011"/>
    </location>
</feature>
<feature type="transmembrane region" description="Helical" evidence="12">
    <location>
        <begin position="1102"/>
        <end position="1125"/>
    </location>
</feature>
<dbReference type="PANTHER" id="PTHR46859:SF3">
    <property type="entry name" value="RING-TYPE DOMAIN-CONTAINING PROTEIN"/>
    <property type="match status" value="1"/>
</dbReference>
<evidence type="ECO:0000259" key="13">
    <source>
        <dbReference type="PROSITE" id="PS00486"/>
    </source>
</evidence>
<dbReference type="Pfam" id="PF00488">
    <property type="entry name" value="MutS_V"/>
    <property type="match status" value="2"/>
</dbReference>
<evidence type="ECO:0000313" key="15">
    <source>
        <dbReference type="Proteomes" id="UP001189624"/>
    </source>
</evidence>
<dbReference type="GO" id="GO:0030983">
    <property type="term" value="F:mismatched DNA binding"/>
    <property type="evidence" value="ECO:0007669"/>
    <property type="project" value="InterPro"/>
</dbReference>
<dbReference type="InterPro" id="IPR007860">
    <property type="entry name" value="DNA_mmatch_repair_MutS_con_dom"/>
</dbReference>
<dbReference type="InterPro" id="IPR036187">
    <property type="entry name" value="DNA_mismatch_repair_MutS_sf"/>
</dbReference>
<evidence type="ECO:0000256" key="2">
    <source>
        <dbReference type="ARBA" id="ARBA00006271"/>
    </source>
</evidence>
<keyword evidence="4" id="KW-0547">Nucleotide-binding</keyword>
<dbReference type="GO" id="GO:0006298">
    <property type="term" value="P:mismatch repair"/>
    <property type="evidence" value="ECO:0007669"/>
    <property type="project" value="InterPro"/>
</dbReference>
<feature type="transmembrane region" description="Helical" evidence="12">
    <location>
        <begin position="1280"/>
        <end position="1301"/>
    </location>
</feature>
<dbReference type="PANTHER" id="PTHR46859">
    <property type="entry name" value="TRANSMEMBRANE FRAGILE-X-F-ASSOCIATED PROTEIN"/>
    <property type="match status" value="1"/>
</dbReference>
<dbReference type="FunFam" id="1.10.1420.10:FF:000003">
    <property type="entry name" value="DNA mismatch repair protein"/>
    <property type="match status" value="1"/>
</dbReference>
<dbReference type="Gene3D" id="3.30.420.110">
    <property type="entry name" value="MutS, connector domain"/>
    <property type="match status" value="1"/>
</dbReference>
<dbReference type="InterPro" id="IPR027417">
    <property type="entry name" value="P-loop_NTPase"/>
</dbReference>
<dbReference type="InterPro" id="IPR007696">
    <property type="entry name" value="DNA_mismatch_repair_MutS_core"/>
</dbReference>
<evidence type="ECO:0000256" key="12">
    <source>
        <dbReference type="SAM" id="Phobius"/>
    </source>
</evidence>
<dbReference type="FunFam" id="1.10.1420.10:FF:000021">
    <property type="entry name" value="DNA mismatch repair protein MSH2"/>
    <property type="match status" value="1"/>
</dbReference>
<sequence length="1526" mass="171622">MAENFDVITNKLPELKLDSKQAQGFISFFKNLPDDPRAVRLFDRRDYCTAHGDNATFIAKTYYHTTTAMRQLGSGSHSLSSVSVSRNMFETIARDLLLERTDHSLELYEGSGSNWKLVKSGTPGNIGSFEDVLFANSEMQDSPVVVALSLNFRENGCTIGLGFVDLTKRVLGMAEFLDDSHFTNVESALVALGCKECLLPIEPGKSIENRMLCDVLTKCGVMLTEKKKSEFKTRDLVQDLGRLVKGPIEPVRDLVSGFEFAPGALGVLLSYAELLADESNYENYILRKYNLDSYMRLDSAAMRALNVLESKTDANKNFSLFGLMNRTCTAGMGKRLLHIWLKQPLVDVEEINSRLDIVQAFVEDTVLRQDLRQHLKRISDIERLMHSLQKQRAGLQHIVKLYQSSIRLPYIKSALKIYDGKFSSMMRSRYLEPLELWTDDEHLNKFIGLVEASVDLDQLENREYMISPSYDSTLANLKEQQELLESQIHNLHRQTADDLDLPIDKALKLDKGTQFGHVFRITKKEEPKIRKKLNTQFIVLETRKDGVKFTNTKLKKLGDKYQQILEEYKSCQKKLVDRVVQTATTFSEVFASLAEIISELDVLLSFADLASSCPTPYTRPDITPSDEGDIILEGCRHPCVEAQDWVNFIPNDCRLVGVNILMAQVGSFVPCDKASVSVRDCIFARVGAGDCQVSPITYPLAPLVAYPPPPLSETLRGVSTFMQEMLETASILKGATEKSLIIIDELGRGTSTYDGFGLAWAICEHIVEVIKAPTLFATHFHELTALALENGSNDLQKQIVGVANYHVSAHIDSSTRKLTMLYKVEPGACDQSFGIHVAEFANFPESVVTLAREKAAELEDFSPPAISLIDTNQEGGSKRKRVFEPDDMSRGSARARQFLEAFVAMPLETMDKVQALQEVRKLADTLEKDAENWLLAVHDVFNGLGVLLIQVYTQIKSLVTFPNAWLCARDRYQSGRKGKEFGKMSWRRVLNSAQALAAHTFLLCFTLFLVLKLDHNLSCSWCRIGPGRLEIGDWGEDDRELKVIFLPLWMFHGVVARGRFSLPAPSAPRNRNWAPCHAVVATPLLIAFELLLCIYLESLNDLGSAAVDLKIVFLPLLTFEIIILIDNFRMCKALMPGDEENMSDEAIWETLPHFWVAISMVFFIAATVFTLLKLSGDVGALGWWDLFINFAIAECFAFLVCTKWSNPVIHRNSREASSSTSTTIRYLDWNSGLVVSTDENRHEGRMCSLQDIGGHFMKVPIIVFQVLLCMHLEGTPACAVYIPLPVLFSPLFLLQGAGVLLSASKLAEKLVLLLRSGAGGGIYFRFSSRAHDCLGFLHHGSRLLGWWSIDEGSREEQARLYHEGASGYNTFCGYPPEIVKKMPKKELAEEVWRLQAALGEQTEITKFSQQEYERLQNAIHKGKDEWGIIRLEYCLCVDPVLTSDVVNQRKCYAEFVLRERLTSYCSHVGIASFAALAQRSVRSVRFAVTLLLSVCLWVRARNYVLVTPIFRFSSWKQLSEVVLMTF</sequence>
<dbReference type="FunFam" id="3.40.1170.10:FF:000003">
    <property type="entry name" value="DNA mismatch repair protein"/>
    <property type="match status" value="1"/>
</dbReference>
<feature type="transmembrane region" description="Helical" evidence="12">
    <location>
        <begin position="944"/>
        <end position="968"/>
    </location>
</feature>
<dbReference type="Gene3D" id="3.40.50.300">
    <property type="entry name" value="P-loop containing nucleotide triphosphate hydrolases"/>
    <property type="match status" value="1"/>
</dbReference>
<evidence type="ECO:0000256" key="10">
    <source>
        <dbReference type="ARBA" id="ARBA00029795"/>
    </source>
</evidence>
<dbReference type="EMBL" id="OY731400">
    <property type="protein sequence ID" value="CAJ1944354.1"/>
    <property type="molecule type" value="Genomic_DNA"/>
</dbReference>
<name>A0AA86VXX3_9FABA</name>
<dbReference type="InterPro" id="IPR036678">
    <property type="entry name" value="MutS_con_dom_sf"/>
</dbReference>
<dbReference type="GO" id="GO:0005634">
    <property type="term" value="C:nucleus"/>
    <property type="evidence" value="ECO:0007669"/>
    <property type="project" value="UniProtKB-SubCell"/>
</dbReference>
<dbReference type="InterPro" id="IPR007695">
    <property type="entry name" value="DNA_mismatch_repair_MutS-lik_N"/>
</dbReference>
<comment type="subcellular location">
    <subcellularLocation>
        <location evidence="1">Nucleus</location>
    </subcellularLocation>
</comment>
<feature type="domain" description="DNA mismatch repair proteins mutS family" evidence="13">
    <location>
        <begin position="739"/>
        <end position="755"/>
    </location>
</feature>
<feature type="transmembrane region" description="Helical" evidence="12">
    <location>
        <begin position="1074"/>
        <end position="1096"/>
    </location>
</feature>
<dbReference type="SMART" id="SM00533">
    <property type="entry name" value="MUTSd"/>
    <property type="match status" value="1"/>
</dbReference>
<feature type="transmembrane region" description="Helical" evidence="12">
    <location>
        <begin position="1146"/>
        <end position="1169"/>
    </location>
</feature>
<evidence type="ECO:0000256" key="9">
    <source>
        <dbReference type="ARBA" id="ARBA00023242"/>
    </source>
</evidence>
<dbReference type="Pfam" id="PF05188">
    <property type="entry name" value="MutS_II"/>
    <property type="match status" value="1"/>
</dbReference>
<comment type="similarity">
    <text evidence="2">Belongs to the DNA mismatch repair MutS family.</text>
</comment>
<dbReference type="Pfam" id="PF01624">
    <property type="entry name" value="MutS_I"/>
    <property type="match status" value="1"/>
</dbReference>
<dbReference type="InterPro" id="IPR016151">
    <property type="entry name" value="DNA_mismatch_repair_MutS_N"/>
</dbReference>
<reference evidence="14" key="1">
    <citation type="submission" date="2023-10" db="EMBL/GenBank/DDBJ databases">
        <authorList>
            <person name="Domelevo Entfellner J.-B."/>
        </authorList>
    </citation>
    <scope>NUCLEOTIDE SEQUENCE</scope>
</reference>
<keyword evidence="9" id="KW-0539">Nucleus</keyword>
<dbReference type="PROSITE" id="PS00486">
    <property type="entry name" value="DNA_MISMATCH_REPAIR_2"/>
    <property type="match status" value="1"/>
</dbReference>
<proteinExistence type="inferred from homology"/>
<keyword evidence="6" id="KW-0067">ATP-binding</keyword>
<gene>
    <name evidence="14" type="ORF">AYBTSS11_LOCUS11871</name>
</gene>
<dbReference type="Pfam" id="PF05192">
    <property type="entry name" value="MutS_III"/>
    <property type="match status" value="1"/>
</dbReference>
<dbReference type="Proteomes" id="UP001189624">
    <property type="component" value="Chromosome 3"/>
</dbReference>
<dbReference type="Pfam" id="PF05190">
    <property type="entry name" value="MutS_IV"/>
    <property type="match status" value="1"/>
</dbReference>
<evidence type="ECO:0000256" key="7">
    <source>
        <dbReference type="ARBA" id="ARBA00023125"/>
    </source>
</evidence>
<dbReference type="Gene3D" id="1.10.1420.10">
    <property type="match status" value="2"/>
</dbReference>
<evidence type="ECO:0000256" key="5">
    <source>
        <dbReference type="ARBA" id="ARBA00022763"/>
    </source>
</evidence>
<protein>
    <recommendedName>
        <fullName evidence="11">DNA mismatch repair protein MSH2</fullName>
    </recommendedName>
    <alternativeName>
        <fullName evidence="3">DNA mismatch repair protein Msh2</fullName>
    </alternativeName>
    <alternativeName>
        <fullName evidence="10">MutS protein homolog 2</fullName>
    </alternativeName>
</protein>
<dbReference type="Pfam" id="PF10269">
    <property type="entry name" value="Tmemb_185A"/>
    <property type="match status" value="1"/>
</dbReference>
<keyword evidence="7" id="KW-0238">DNA-binding</keyword>
<dbReference type="SUPFAM" id="SSF48334">
    <property type="entry name" value="DNA repair protein MutS, domain III"/>
    <property type="match status" value="1"/>
</dbReference>
<dbReference type="InterPro" id="IPR019396">
    <property type="entry name" value="TM_Fragile-X-F-assoc"/>
</dbReference>
<dbReference type="FunFam" id="3.30.420.110:FF:000002">
    <property type="entry name" value="DNA mismatch repair protein"/>
    <property type="match status" value="1"/>
</dbReference>
<dbReference type="InterPro" id="IPR007861">
    <property type="entry name" value="DNA_mismatch_repair_MutS_clamp"/>
</dbReference>
<evidence type="ECO:0000256" key="8">
    <source>
        <dbReference type="ARBA" id="ARBA00023204"/>
    </source>
</evidence>
<evidence type="ECO:0000256" key="3">
    <source>
        <dbReference type="ARBA" id="ARBA00019549"/>
    </source>
</evidence>
<dbReference type="InterPro" id="IPR000432">
    <property type="entry name" value="DNA_mismatch_repair_MutS_C"/>
</dbReference>
<keyword evidence="12" id="KW-1133">Transmembrane helix</keyword>
<accession>A0AA86VXX3</accession>
<feature type="transmembrane region" description="Helical" evidence="12">
    <location>
        <begin position="1043"/>
        <end position="1062"/>
    </location>
</feature>
<dbReference type="Gene3D" id="3.40.1170.10">
    <property type="entry name" value="DNA repair protein MutS, domain I"/>
    <property type="match status" value="1"/>
</dbReference>
<keyword evidence="5" id="KW-0227">DNA damage</keyword>
<evidence type="ECO:0000256" key="4">
    <source>
        <dbReference type="ARBA" id="ARBA00022741"/>
    </source>
</evidence>
<dbReference type="SMART" id="SM00534">
    <property type="entry name" value="MUTSac"/>
    <property type="match status" value="1"/>
</dbReference>
<evidence type="ECO:0000256" key="1">
    <source>
        <dbReference type="ARBA" id="ARBA00004123"/>
    </source>
</evidence>
<organism evidence="14 15">
    <name type="scientific">Sphenostylis stenocarpa</name>
    <dbReference type="NCBI Taxonomy" id="92480"/>
    <lineage>
        <taxon>Eukaryota</taxon>
        <taxon>Viridiplantae</taxon>
        <taxon>Streptophyta</taxon>
        <taxon>Embryophyta</taxon>
        <taxon>Tracheophyta</taxon>
        <taxon>Spermatophyta</taxon>
        <taxon>Magnoliopsida</taxon>
        <taxon>eudicotyledons</taxon>
        <taxon>Gunneridae</taxon>
        <taxon>Pentapetalae</taxon>
        <taxon>rosids</taxon>
        <taxon>fabids</taxon>
        <taxon>Fabales</taxon>
        <taxon>Fabaceae</taxon>
        <taxon>Papilionoideae</taxon>
        <taxon>50 kb inversion clade</taxon>
        <taxon>NPAAA clade</taxon>
        <taxon>indigoferoid/millettioid clade</taxon>
        <taxon>Phaseoleae</taxon>
        <taxon>Sphenostylis</taxon>
    </lineage>
</organism>
<dbReference type="SUPFAM" id="SSF52540">
    <property type="entry name" value="P-loop containing nucleoside triphosphate hydrolases"/>
    <property type="match status" value="1"/>
</dbReference>
<keyword evidence="12" id="KW-0812">Transmembrane</keyword>
<keyword evidence="15" id="KW-1185">Reference proteome</keyword>
<keyword evidence="8" id="KW-0234">DNA repair</keyword>
<evidence type="ECO:0000256" key="11">
    <source>
        <dbReference type="ARBA" id="ARBA00073545"/>
    </source>
</evidence>
<dbReference type="GO" id="GO:0005524">
    <property type="term" value="F:ATP binding"/>
    <property type="evidence" value="ECO:0007669"/>
    <property type="project" value="UniProtKB-KW"/>
</dbReference>
<evidence type="ECO:0000256" key="6">
    <source>
        <dbReference type="ARBA" id="ARBA00022840"/>
    </source>
</evidence>
<keyword evidence="12" id="KW-0472">Membrane</keyword>
<feature type="transmembrane region" description="Helical" evidence="12">
    <location>
        <begin position="1181"/>
        <end position="1201"/>
    </location>
</feature>